<proteinExistence type="predicted"/>
<protein>
    <submittedName>
        <fullName evidence="1">Uncharacterized protein</fullName>
    </submittedName>
</protein>
<reference evidence="1 2" key="1">
    <citation type="journal article" date="2018" name="Sci. Rep.">
        <title>Genomic signatures of local adaptation to the degree of environmental predictability in rotifers.</title>
        <authorList>
            <person name="Franch-Gras L."/>
            <person name="Hahn C."/>
            <person name="Garcia-Roger E.M."/>
            <person name="Carmona M.J."/>
            <person name="Serra M."/>
            <person name="Gomez A."/>
        </authorList>
    </citation>
    <scope>NUCLEOTIDE SEQUENCE [LARGE SCALE GENOMIC DNA]</scope>
    <source>
        <strain evidence="1">HYR1</strain>
    </source>
</reference>
<gene>
    <name evidence="1" type="ORF">BpHYR1_020359</name>
</gene>
<name>A0A3M7QNL6_BRAPC</name>
<evidence type="ECO:0000313" key="1">
    <source>
        <dbReference type="EMBL" id="RNA12674.1"/>
    </source>
</evidence>
<dbReference type="AlphaFoldDB" id="A0A3M7QNL6"/>
<organism evidence="1 2">
    <name type="scientific">Brachionus plicatilis</name>
    <name type="common">Marine rotifer</name>
    <name type="synonym">Brachionus muelleri</name>
    <dbReference type="NCBI Taxonomy" id="10195"/>
    <lineage>
        <taxon>Eukaryota</taxon>
        <taxon>Metazoa</taxon>
        <taxon>Spiralia</taxon>
        <taxon>Gnathifera</taxon>
        <taxon>Rotifera</taxon>
        <taxon>Eurotatoria</taxon>
        <taxon>Monogononta</taxon>
        <taxon>Pseudotrocha</taxon>
        <taxon>Ploima</taxon>
        <taxon>Brachionidae</taxon>
        <taxon>Brachionus</taxon>
    </lineage>
</organism>
<keyword evidence="2" id="KW-1185">Reference proteome</keyword>
<evidence type="ECO:0000313" key="2">
    <source>
        <dbReference type="Proteomes" id="UP000276133"/>
    </source>
</evidence>
<dbReference type="EMBL" id="REGN01005638">
    <property type="protein sequence ID" value="RNA12674.1"/>
    <property type="molecule type" value="Genomic_DNA"/>
</dbReference>
<accession>A0A3M7QNL6</accession>
<comment type="caution">
    <text evidence="1">The sequence shown here is derived from an EMBL/GenBank/DDBJ whole genome shotgun (WGS) entry which is preliminary data.</text>
</comment>
<sequence>MILTAIRIYAISIRSLRSPGFFCSKVPSS</sequence>
<dbReference type="Proteomes" id="UP000276133">
    <property type="component" value="Unassembled WGS sequence"/>
</dbReference>